<accession>A0A4V0Z705</accession>
<organism evidence="1 2">
    <name type="scientific">Blautia producta</name>
    <dbReference type="NCBI Taxonomy" id="33035"/>
    <lineage>
        <taxon>Bacteria</taxon>
        <taxon>Bacillati</taxon>
        <taxon>Bacillota</taxon>
        <taxon>Clostridia</taxon>
        <taxon>Lachnospirales</taxon>
        <taxon>Lachnospiraceae</taxon>
        <taxon>Blautia</taxon>
    </lineage>
</organism>
<evidence type="ECO:0008006" key="3">
    <source>
        <dbReference type="Google" id="ProtNLM"/>
    </source>
</evidence>
<dbReference type="EMBL" id="CP035945">
    <property type="protein sequence ID" value="QBE95118.1"/>
    <property type="molecule type" value="Genomic_DNA"/>
</dbReference>
<proteinExistence type="predicted"/>
<sequence>MEERKQQPHALQWHPAFYAGIQIELEAEADLLLFENEHQLGTKPKEIDVLIVKKERDVSIRKNIGRIFRTHNIVEYKSPKDYLSVDDFYKVYGYTCFYKADTAQADSIAIHDITITFVCHRYPRSLMRHLTEERGYEIHREEDGIYYINGDNIPIQLILTKELSEEQNLWLKSLTDELEETETAKHLIEQYGKHKGNNLYKSVMDLIVRANKDKFKEAKIMCEALEELMEDELEAKRTQGLAEGLALGKAKGLALGEALGKAESIVVLLKDLGDVSEKLQRNIMEQNDTEILNRWLKYAARAKTIRDFEQKIQ</sequence>
<dbReference type="KEGG" id="bpro:PMF13cell1_00620"/>
<evidence type="ECO:0000313" key="2">
    <source>
        <dbReference type="Proteomes" id="UP000289794"/>
    </source>
</evidence>
<dbReference type="Proteomes" id="UP000289794">
    <property type="component" value="Chromosome"/>
</dbReference>
<gene>
    <name evidence="1" type="ORF">PMF13cell1_00620</name>
</gene>
<dbReference type="RefSeq" id="WP_130179761.1">
    <property type="nucleotide sequence ID" value="NZ_CP035945.1"/>
</dbReference>
<evidence type="ECO:0000313" key="1">
    <source>
        <dbReference type="EMBL" id="QBE95118.1"/>
    </source>
</evidence>
<dbReference type="AlphaFoldDB" id="A0A4V0Z705"/>
<protein>
    <recommendedName>
        <fullName evidence="3">3-isopropylmalate dehydrogenase</fullName>
    </recommendedName>
</protein>
<reference evidence="1 2" key="1">
    <citation type="submission" date="2019-01" db="EMBL/GenBank/DDBJ databases">
        <title>PMF-metabolizing Aryl O-demethylase.</title>
        <authorList>
            <person name="Kim M."/>
        </authorList>
    </citation>
    <scope>NUCLEOTIDE SEQUENCE [LARGE SCALE GENOMIC DNA]</scope>
    <source>
        <strain evidence="1 2">PMF1</strain>
    </source>
</reference>
<name>A0A4V0Z705_9FIRM</name>